<dbReference type="AlphaFoldDB" id="A0A9N7Y1W1"/>
<name>A0A9N7Y1W1_PLEPL</name>
<reference evidence="2" key="1">
    <citation type="submission" date="2020-03" db="EMBL/GenBank/DDBJ databases">
        <authorList>
            <person name="Weist P."/>
        </authorList>
    </citation>
    <scope>NUCLEOTIDE SEQUENCE</scope>
</reference>
<feature type="compositionally biased region" description="Basic residues" evidence="1">
    <location>
        <begin position="78"/>
        <end position="90"/>
    </location>
</feature>
<sequence>MCREHFFYNLRLNLKPASQLPVEDCTVILLVMEVSWKLVKGELRQQLMSYAGFSVDLMHQGDQKVLIFKPARYERKRLSGNKSRGKRRPSREKMWKCGKPKDSEGTVEEVECEDEDAYSYNELRCRTAADTLPV</sequence>
<evidence type="ECO:0000256" key="1">
    <source>
        <dbReference type="SAM" id="MobiDB-lite"/>
    </source>
</evidence>
<keyword evidence="3" id="KW-1185">Reference proteome</keyword>
<evidence type="ECO:0000313" key="2">
    <source>
        <dbReference type="EMBL" id="CAB1414720.1"/>
    </source>
</evidence>
<dbReference type="EMBL" id="CADEAL010000120">
    <property type="protein sequence ID" value="CAB1414720.1"/>
    <property type="molecule type" value="Genomic_DNA"/>
</dbReference>
<comment type="caution">
    <text evidence="2">The sequence shown here is derived from an EMBL/GenBank/DDBJ whole genome shotgun (WGS) entry which is preliminary data.</text>
</comment>
<proteinExistence type="predicted"/>
<organism evidence="2 3">
    <name type="scientific">Pleuronectes platessa</name>
    <name type="common">European plaice</name>
    <dbReference type="NCBI Taxonomy" id="8262"/>
    <lineage>
        <taxon>Eukaryota</taxon>
        <taxon>Metazoa</taxon>
        <taxon>Chordata</taxon>
        <taxon>Craniata</taxon>
        <taxon>Vertebrata</taxon>
        <taxon>Euteleostomi</taxon>
        <taxon>Actinopterygii</taxon>
        <taxon>Neopterygii</taxon>
        <taxon>Teleostei</taxon>
        <taxon>Neoteleostei</taxon>
        <taxon>Acanthomorphata</taxon>
        <taxon>Carangaria</taxon>
        <taxon>Pleuronectiformes</taxon>
        <taxon>Pleuronectoidei</taxon>
        <taxon>Pleuronectidae</taxon>
        <taxon>Pleuronectes</taxon>
    </lineage>
</organism>
<protein>
    <submittedName>
        <fullName evidence="2">Uncharacterized protein</fullName>
    </submittedName>
</protein>
<gene>
    <name evidence="2" type="ORF">PLEPLA_LOCUS2429</name>
</gene>
<dbReference type="Proteomes" id="UP001153269">
    <property type="component" value="Unassembled WGS sequence"/>
</dbReference>
<feature type="compositionally biased region" description="Basic and acidic residues" evidence="1">
    <location>
        <begin position="91"/>
        <end position="104"/>
    </location>
</feature>
<accession>A0A9N7Y1W1</accession>
<evidence type="ECO:0000313" key="3">
    <source>
        <dbReference type="Proteomes" id="UP001153269"/>
    </source>
</evidence>
<feature type="region of interest" description="Disordered" evidence="1">
    <location>
        <begin position="77"/>
        <end position="108"/>
    </location>
</feature>